<organism evidence="2 3">
    <name type="scientific">Robbsia andropogonis</name>
    <dbReference type="NCBI Taxonomy" id="28092"/>
    <lineage>
        <taxon>Bacteria</taxon>
        <taxon>Pseudomonadati</taxon>
        <taxon>Pseudomonadota</taxon>
        <taxon>Betaproteobacteria</taxon>
        <taxon>Burkholderiales</taxon>
        <taxon>Burkholderiaceae</taxon>
        <taxon>Robbsia</taxon>
    </lineage>
</organism>
<dbReference type="EMBL" id="LAQU01000004">
    <property type="protein sequence ID" value="KKB64519.1"/>
    <property type="molecule type" value="Genomic_DNA"/>
</dbReference>
<sequence length="331" mass="34956">MGKIFTGAPLGISAASAIAASSATPILSGCQGPGLAQGVVWQLDNAHIDPAGRWDALGVTDLMVQWSAVDGVCFVPAEGHTVPEGCQAAPRFPEWRRIATMPWARRVLMGLAGLSSEPRARAEVSTLAAQSRQLAALIQQQQRGNGGMPLAIDGWYFPVEVDPTWKQVSAMRGLLASLPRPLWISVYDQSNIGGAALARWLASWLPDDIGVLFQDGVGVYAREARVARGYADALVGHFGESRVRIIAEAFRPLPASPTVDPHGAASASAVTAAGASSAAGTASPSAPPAPLFRAATAEELKPQLLAYQGYRVYLFDGPHYVSNQLVERLLQ</sequence>
<proteinExistence type="predicted"/>
<feature type="chain" id="PRO_5002490418" evidence="1">
    <location>
        <begin position="20"/>
        <end position="331"/>
    </location>
</feature>
<dbReference type="AlphaFoldDB" id="A0A0F5K3S6"/>
<feature type="signal peptide" evidence="1">
    <location>
        <begin position="1"/>
        <end position="19"/>
    </location>
</feature>
<evidence type="ECO:0000256" key="1">
    <source>
        <dbReference type="SAM" id="SignalP"/>
    </source>
</evidence>
<gene>
    <name evidence="2" type="ORF">WM40_05640</name>
</gene>
<comment type="caution">
    <text evidence="2">The sequence shown here is derived from an EMBL/GenBank/DDBJ whole genome shotgun (WGS) entry which is preliminary data.</text>
</comment>
<reference evidence="2 3" key="1">
    <citation type="submission" date="2015-03" db="EMBL/GenBank/DDBJ databases">
        <title>Draft Genome Sequence of Burkholderia andropogonis type strain ICMP2807, isolated from Sorghum bicolor.</title>
        <authorList>
            <person name="Lopes-Santos L."/>
            <person name="Castro D.B."/>
            <person name="Ottoboni L.M."/>
            <person name="Park D."/>
            <person name="Weirc B.S."/>
            <person name="Destefano S.A."/>
        </authorList>
    </citation>
    <scope>NUCLEOTIDE SEQUENCE [LARGE SCALE GENOMIC DNA]</scope>
    <source>
        <strain evidence="2 3">ICMP2807</strain>
    </source>
</reference>
<evidence type="ECO:0000313" key="3">
    <source>
        <dbReference type="Proteomes" id="UP000033618"/>
    </source>
</evidence>
<dbReference type="PROSITE" id="PS51257">
    <property type="entry name" value="PROKAR_LIPOPROTEIN"/>
    <property type="match status" value="1"/>
</dbReference>
<evidence type="ECO:0000313" key="2">
    <source>
        <dbReference type="EMBL" id="KKB64519.1"/>
    </source>
</evidence>
<dbReference type="Proteomes" id="UP000033618">
    <property type="component" value="Unassembled WGS sequence"/>
</dbReference>
<dbReference type="Gene3D" id="3.20.20.80">
    <property type="entry name" value="Glycosidases"/>
    <property type="match status" value="1"/>
</dbReference>
<protein>
    <submittedName>
        <fullName evidence="2">Uncharacterized protein</fullName>
    </submittedName>
</protein>
<accession>A0A0F5K3S6</accession>
<dbReference type="PATRIC" id="fig|28092.6.peg.1344"/>
<keyword evidence="1" id="KW-0732">Signal</keyword>
<name>A0A0F5K3S6_9BURK</name>
<keyword evidence="3" id="KW-1185">Reference proteome</keyword>
<dbReference type="STRING" id="28092.WM40_05640"/>